<evidence type="ECO:0000259" key="18">
    <source>
        <dbReference type="PROSITE" id="PS50922"/>
    </source>
</evidence>
<evidence type="ECO:0000256" key="4">
    <source>
        <dbReference type="ARBA" id="ARBA00004991"/>
    </source>
</evidence>
<dbReference type="GO" id="GO:0050291">
    <property type="term" value="F:sphingosine N-acyltransferase activity"/>
    <property type="evidence" value="ECO:0007669"/>
    <property type="project" value="InterPro"/>
</dbReference>
<protein>
    <submittedName>
        <fullName evidence="19">Ceramide synthase 3b</fullName>
    </submittedName>
</protein>
<evidence type="ECO:0000256" key="13">
    <source>
        <dbReference type="PROSITE-ProRule" id="PRU00108"/>
    </source>
</evidence>
<sequence length="353" mass="41533">MMQTVSEWFFWERLWLPGDLSWSDLEDTEGRIYAKASQLYAALPCALCMLLVRFVFERFLATPLADVWGIRDKIRPTVERNPLLENYFCDQARVPSQADVTALCKKTSWSERRIQAWFRRRRNQERPGLRKRFCEASWRCAFYFFAFVYGVLALYDKPWFYNLKEVWAGFPKQSMLPSQYWYYILEMGFYISLLLSLSFDVKRKDFKEQVIHHTATLTLLSFSWVSNYIRIGTVVMALHDCADILLEGAKVFNYAKWRKTANTMFVVFTVLFVGTRVIIFPLCWRAMTGAMKTRKTVTHRRKETTNRVTRMALKQEAGPLATDTCRQTVAEEKEKRTADTWTGFSVWIAAARI</sequence>
<evidence type="ECO:0000313" key="19">
    <source>
        <dbReference type="Ensembl" id="ENSSAUP00010029674.1"/>
    </source>
</evidence>
<dbReference type="SUPFAM" id="SSF46689">
    <property type="entry name" value="Homeodomain-like"/>
    <property type="match status" value="1"/>
</dbReference>
<proteinExistence type="predicted"/>
<reference evidence="19" key="3">
    <citation type="submission" date="2025-09" db="UniProtKB">
        <authorList>
            <consortium name="Ensembl"/>
        </authorList>
    </citation>
    <scope>IDENTIFICATION</scope>
</reference>
<dbReference type="SMART" id="SM00389">
    <property type="entry name" value="HOX"/>
    <property type="match status" value="1"/>
</dbReference>
<dbReference type="Gene3D" id="1.10.10.60">
    <property type="entry name" value="Homeodomain-like"/>
    <property type="match status" value="1"/>
</dbReference>
<comment type="catalytic activity">
    <reaction evidence="12">
        <text>sphinganine + octadecanoyl-CoA = N-(octadecanoyl)-sphinganine + CoA + H(+)</text>
        <dbReference type="Rhea" id="RHEA:36547"/>
        <dbReference type="ChEBI" id="CHEBI:15378"/>
        <dbReference type="ChEBI" id="CHEBI:57287"/>
        <dbReference type="ChEBI" id="CHEBI:57394"/>
        <dbReference type="ChEBI" id="CHEBI:57817"/>
        <dbReference type="ChEBI" id="CHEBI:67033"/>
    </reaction>
    <physiologicalReaction direction="left-to-right" evidence="12">
        <dbReference type="Rhea" id="RHEA:36548"/>
    </physiologicalReaction>
</comment>
<keyword evidence="13 15" id="KW-0238">DNA-binding</keyword>
<evidence type="ECO:0000256" key="9">
    <source>
        <dbReference type="ARBA" id="ARBA00022989"/>
    </source>
</evidence>
<dbReference type="Ensembl" id="ENSSAUT00010031283.1">
    <property type="protein sequence ID" value="ENSSAUP00010029674.1"/>
    <property type="gene ID" value="ENSSAUG00010012747.1"/>
</dbReference>
<dbReference type="InterPro" id="IPR016439">
    <property type="entry name" value="Lag1/Lac1-like"/>
</dbReference>
<dbReference type="Pfam" id="PF03798">
    <property type="entry name" value="TRAM_LAG1_CLN8"/>
    <property type="match status" value="1"/>
</dbReference>
<feature type="domain" description="Homeobox" evidence="17">
    <location>
        <begin position="71"/>
        <end position="128"/>
    </location>
</feature>
<evidence type="ECO:0000256" key="6">
    <source>
        <dbReference type="ARBA" id="ARBA00022679"/>
    </source>
</evidence>
<evidence type="ECO:0000256" key="2">
    <source>
        <dbReference type="ARBA" id="ARBA00004477"/>
    </source>
</evidence>
<keyword evidence="13 15" id="KW-0539">Nucleus</keyword>
<evidence type="ECO:0000256" key="8">
    <source>
        <dbReference type="ARBA" id="ARBA00022824"/>
    </source>
</evidence>
<keyword evidence="20" id="KW-1185">Reference proteome</keyword>
<accession>A0A671VTV0</accession>
<dbReference type="InterPro" id="IPR001356">
    <property type="entry name" value="HD"/>
</dbReference>
<comment type="pathway">
    <text evidence="4">Sphingolipid metabolism.</text>
</comment>
<evidence type="ECO:0000256" key="1">
    <source>
        <dbReference type="ARBA" id="ARBA00003263"/>
    </source>
</evidence>
<evidence type="ECO:0000256" key="14">
    <source>
        <dbReference type="PROSITE-ProRule" id="PRU00205"/>
    </source>
</evidence>
<dbReference type="AlphaFoldDB" id="A0A671VTV0"/>
<dbReference type="Proteomes" id="UP000472265">
    <property type="component" value="Chromosome 8"/>
</dbReference>
<feature type="transmembrane region" description="Helical" evidence="16">
    <location>
        <begin position="264"/>
        <end position="284"/>
    </location>
</feature>
<evidence type="ECO:0000256" key="16">
    <source>
        <dbReference type="SAM" id="Phobius"/>
    </source>
</evidence>
<name>A0A671VTV0_SPAAU</name>
<dbReference type="FunFam" id="1.10.10.60:FF:000020">
    <property type="entry name" value="Ceramide synthase 5"/>
    <property type="match status" value="1"/>
</dbReference>
<feature type="transmembrane region" description="Helical" evidence="16">
    <location>
        <begin position="210"/>
        <end position="229"/>
    </location>
</feature>
<keyword evidence="7 14" id="KW-0812">Transmembrane</keyword>
<dbReference type="UniPathway" id="UPA00222"/>
<feature type="DNA-binding region" description="Homeobox" evidence="13">
    <location>
        <begin position="73"/>
        <end position="129"/>
    </location>
</feature>
<gene>
    <name evidence="19" type="primary">cers3b</name>
</gene>
<keyword evidence="6" id="KW-0808">Transferase</keyword>
<organism evidence="19 20">
    <name type="scientific">Sparus aurata</name>
    <name type="common">Gilthead sea bream</name>
    <dbReference type="NCBI Taxonomy" id="8175"/>
    <lineage>
        <taxon>Eukaryota</taxon>
        <taxon>Metazoa</taxon>
        <taxon>Chordata</taxon>
        <taxon>Craniata</taxon>
        <taxon>Vertebrata</taxon>
        <taxon>Euteleostomi</taxon>
        <taxon>Actinopterygii</taxon>
        <taxon>Neopterygii</taxon>
        <taxon>Teleostei</taxon>
        <taxon>Neoteleostei</taxon>
        <taxon>Acanthomorphata</taxon>
        <taxon>Eupercaria</taxon>
        <taxon>Spariformes</taxon>
        <taxon>Sparidae</taxon>
        <taxon>Sparus</taxon>
    </lineage>
</organism>
<evidence type="ECO:0000256" key="3">
    <source>
        <dbReference type="ARBA" id="ARBA00004760"/>
    </source>
</evidence>
<evidence type="ECO:0000256" key="7">
    <source>
        <dbReference type="ARBA" id="ARBA00022692"/>
    </source>
</evidence>
<evidence type="ECO:0000256" key="12">
    <source>
        <dbReference type="ARBA" id="ARBA00049036"/>
    </source>
</evidence>
<dbReference type="PROSITE" id="PS50922">
    <property type="entry name" value="TLC"/>
    <property type="match status" value="1"/>
</dbReference>
<comment type="subcellular location">
    <subcellularLocation>
        <location evidence="2">Endoplasmic reticulum membrane</location>
        <topology evidence="2">Multi-pass membrane protein</topology>
    </subcellularLocation>
    <subcellularLocation>
        <location evidence="13 15">Nucleus</location>
    </subcellularLocation>
</comment>
<dbReference type="SMART" id="SM00724">
    <property type="entry name" value="TLC"/>
    <property type="match status" value="1"/>
</dbReference>
<evidence type="ECO:0000259" key="17">
    <source>
        <dbReference type="PROSITE" id="PS50071"/>
    </source>
</evidence>
<dbReference type="PANTHER" id="PTHR12560:SF62">
    <property type="entry name" value="CERAMIDE SYNTHASE 3 ISOFORM X1"/>
    <property type="match status" value="1"/>
</dbReference>
<dbReference type="GO" id="GO:0046513">
    <property type="term" value="P:ceramide biosynthetic process"/>
    <property type="evidence" value="ECO:0007669"/>
    <property type="project" value="InterPro"/>
</dbReference>
<dbReference type="CDD" id="cd00086">
    <property type="entry name" value="homeodomain"/>
    <property type="match status" value="1"/>
</dbReference>
<dbReference type="InterPro" id="IPR006634">
    <property type="entry name" value="TLC-dom"/>
</dbReference>
<keyword evidence="13 15" id="KW-0371">Homeobox</keyword>
<dbReference type="GO" id="GO:0003677">
    <property type="term" value="F:DNA binding"/>
    <property type="evidence" value="ECO:0007669"/>
    <property type="project" value="UniProtKB-UniRule"/>
</dbReference>
<evidence type="ECO:0000256" key="10">
    <source>
        <dbReference type="ARBA" id="ARBA00023098"/>
    </source>
</evidence>
<reference evidence="19" key="2">
    <citation type="submission" date="2025-08" db="UniProtKB">
        <authorList>
            <consortium name="Ensembl"/>
        </authorList>
    </citation>
    <scope>IDENTIFICATION</scope>
</reference>
<keyword evidence="10" id="KW-0443">Lipid metabolism</keyword>
<dbReference type="Pfam" id="PF00046">
    <property type="entry name" value="Homeodomain"/>
    <property type="match status" value="1"/>
</dbReference>
<keyword evidence="11 14" id="KW-0472">Membrane</keyword>
<feature type="domain" description="TLC" evidence="18">
    <location>
        <begin position="131"/>
        <end position="314"/>
    </location>
</feature>
<reference evidence="19" key="1">
    <citation type="submission" date="2021-04" db="EMBL/GenBank/DDBJ databases">
        <authorList>
            <consortium name="Wellcome Sanger Institute Data Sharing"/>
        </authorList>
    </citation>
    <scope>NUCLEOTIDE SEQUENCE [LARGE SCALE GENOMIC DNA]</scope>
</reference>
<evidence type="ECO:0000256" key="11">
    <source>
        <dbReference type="ARBA" id="ARBA00023136"/>
    </source>
</evidence>
<dbReference type="PANTHER" id="PTHR12560">
    <property type="entry name" value="LONGEVITY ASSURANCE FACTOR 1 LAG1"/>
    <property type="match status" value="1"/>
</dbReference>
<dbReference type="GeneTree" id="ENSGT01030000234515"/>
<keyword evidence="8" id="KW-0256">Endoplasmic reticulum</keyword>
<comment type="pathway">
    <text evidence="3">Lipid metabolism; sphingolipid metabolism.</text>
</comment>
<feature type="transmembrane region" description="Helical" evidence="16">
    <location>
        <begin position="136"/>
        <end position="155"/>
    </location>
</feature>
<evidence type="ECO:0000313" key="20">
    <source>
        <dbReference type="Proteomes" id="UP000472265"/>
    </source>
</evidence>
<dbReference type="PROSITE" id="PS50071">
    <property type="entry name" value="HOMEOBOX_2"/>
    <property type="match status" value="1"/>
</dbReference>
<keyword evidence="9 16" id="KW-1133">Transmembrane helix</keyword>
<keyword evidence="5" id="KW-0444">Lipid biosynthesis</keyword>
<evidence type="ECO:0000256" key="5">
    <source>
        <dbReference type="ARBA" id="ARBA00022516"/>
    </source>
</evidence>
<feature type="transmembrane region" description="Helical" evidence="16">
    <location>
        <begin position="180"/>
        <end position="198"/>
    </location>
</feature>
<evidence type="ECO:0000256" key="15">
    <source>
        <dbReference type="RuleBase" id="RU000682"/>
    </source>
</evidence>
<dbReference type="GO" id="GO:0005789">
    <property type="term" value="C:endoplasmic reticulum membrane"/>
    <property type="evidence" value="ECO:0007669"/>
    <property type="project" value="UniProtKB-SubCell"/>
</dbReference>
<dbReference type="PIRSF" id="PIRSF005225">
    <property type="entry name" value="LAG1_LAC1"/>
    <property type="match status" value="1"/>
</dbReference>
<dbReference type="InterPro" id="IPR009057">
    <property type="entry name" value="Homeodomain-like_sf"/>
</dbReference>
<dbReference type="GO" id="GO:0005634">
    <property type="term" value="C:nucleus"/>
    <property type="evidence" value="ECO:0007669"/>
    <property type="project" value="UniProtKB-SubCell"/>
</dbReference>
<comment type="function">
    <text evidence="1">Sequence-specific transcription factor which is part of a developmental regulatory system that provides cells with specific positional identities on the anterior-posterior axis.</text>
</comment>